<proteinExistence type="predicted"/>
<accession>A0ABV0Y8X2</accession>
<evidence type="ECO:0000256" key="1">
    <source>
        <dbReference type="SAM" id="MobiDB-lite"/>
    </source>
</evidence>
<protein>
    <submittedName>
        <fullName evidence="2">Uncharacterized protein</fullName>
    </submittedName>
</protein>
<evidence type="ECO:0000313" key="3">
    <source>
        <dbReference type="Proteomes" id="UP001469553"/>
    </source>
</evidence>
<name>A0ABV0Y8X2_9TELE</name>
<feature type="region of interest" description="Disordered" evidence="1">
    <location>
        <begin position="77"/>
        <end position="105"/>
    </location>
</feature>
<reference evidence="2 3" key="1">
    <citation type="submission" date="2021-06" db="EMBL/GenBank/DDBJ databases">
        <authorList>
            <person name="Palmer J.M."/>
        </authorList>
    </citation>
    <scope>NUCLEOTIDE SEQUENCE [LARGE SCALE GENOMIC DNA]</scope>
    <source>
        <strain evidence="2 3">AS_MEX2019</strain>
        <tissue evidence="2">Muscle</tissue>
    </source>
</reference>
<evidence type="ECO:0000313" key="2">
    <source>
        <dbReference type="EMBL" id="MEQ2289966.1"/>
    </source>
</evidence>
<gene>
    <name evidence="2" type="ORF">AMECASPLE_038606</name>
</gene>
<sequence>MEHISCSGPPVIHSNPASLPVTHIQGSDAMDTLLKAHGFLHLFLFHRKDLKGLYKHLGRNAGSEAACLSLQWLPQFASESDGTRGPTDSCPGEGRMHSVPLRLPG</sequence>
<comment type="caution">
    <text evidence="2">The sequence shown here is derived from an EMBL/GenBank/DDBJ whole genome shotgun (WGS) entry which is preliminary data.</text>
</comment>
<dbReference type="Proteomes" id="UP001469553">
    <property type="component" value="Unassembled WGS sequence"/>
</dbReference>
<keyword evidence="3" id="KW-1185">Reference proteome</keyword>
<dbReference type="EMBL" id="JAHRIP010026057">
    <property type="protein sequence ID" value="MEQ2289966.1"/>
    <property type="molecule type" value="Genomic_DNA"/>
</dbReference>
<organism evidence="2 3">
    <name type="scientific">Ameca splendens</name>
    <dbReference type="NCBI Taxonomy" id="208324"/>
    <lineage>
        <taxon>Eukaryota</taxon>
        <taxon>Metazoa</taxon>
        <taxon>Chordata</taxon>
        <taxon>Craniata</taxon>
        <taxon>Vertebrata</taxon>
        <taxon>Euteleostomi</taxon>
        <taxon>Actinopterygii</taxon>
        <taxon>Neopterygii</taxon>
        <taxon>Teleostei</taxon>
        <taxon>Neoteleostei</taxon>
        <taxon>Acanthomorphata</taxon>
        <taxon>Ovalentaria</taxon>
        <taxon>Atherinomorphae</taxon>
        <taxon>Cyprinodontiformes</taxon>
        <taxon>Goodeidae</taxon>
        <taxon>Ameca</taxon>
    </lineage>
</organism>